<keyword evidence="2" id="KW-1185">Reference proteome</keyword>
<dbReference type="EMBL" id="JAZIBG010000009">
    <property type="protein sequence ID" value="MEF7612884.1"/>
    <property type="molecule type" value="Genomic_DNA"/>
</dbReference>
<name>A0AAW9QB07_9BURK</name>
<comment type="caution">
    <text evidence="1">The sequence shown here is derived from an EMBL/GenBank/DDBJ whole genome shotgun (WGS) entry which is preliminary data.</text>
</comment>
<organism evidence="1 2">
    <name type="scientific">Aquincola agrisoli</name>
    <dbReference type="NCBI Taxonomy" id="3119538"/>
    <lineage>
        <taxon>Bacteria</taxon>
        <taxon>Pseudomonadati</taxon>
        <taxon>Pseudomonadota</taxon>
        <taxon>Betaproteobacteria</taxon>
        <taxon>Burkholderiales</taxon>
        <taxon>Sphaerotilaceae</taxon>
        <taxon>Aquincola</taxon>
    </lineage>
</organism>
<proteinExistence type="predicted"/>
<gene>
    <name evidence="1" type="ORF">V4F39_03105</name>
</gene>
<dbReference type="Proteomes" id="UP001336250">
    <property type="component" value="Unassembled WGS sequence"/>
</dbReference>
<dbReference type="AlphaFoldDB" id="A0AAW9QB07"/>
<dbReference type="RefSeq" id="WP_332287786.1">
    <property type="nucleotide sequence ID" value="NZ_JAZIBG010000009.1"/>
</dbReference>
<reference evidence="1 2" key="1">
    <citation type="submission" date="2024-02" db="EMBL/GenBank/DDBJ databases">
        <title>Genome sequence of Aquincola sp. MAHUQ-54.</title>
        <authorList>
            <person name="Huq M.A."/>
        </authorList>
    </citation>
    <scope>NUCLEOTIDE SEQUENCE [LARGE SCALE GENOMIC DNA]</scope>
    <source>
        <strain evidence="1 2">MAHUQ-54</strain>
    </source>
</reference>
<protein>
    <submittedName>
        <fullName evidence="1">Uncharacterized protein</fullName>
    </submittedName>
</protein>
<evidence type="ECO:0000313" key="2">
    <source>
        <dbReference type="Proteomes" id="UP001336250"/>
    </source>
</evidence>
<sequence>MTQHAEIVGEVFYREGDGPQMVIRPGPVEIELTERDATLSWEDGEARGLAAMPLADYKRYVAEGAIRTIVQAEPAGS</sequence>
<evidence type="ECO:0000313" key="1">
    <source>
        <dbReference type="EMBL" id="MEF7612884.1"/>
    </source>
</evidence>
<accession>A0AAW9QB07</accession>